<accession>A0AAD8VA77</accession>
<evidence type="ECO:0000313" key="3">
    <source>
        <dbReference type="Proteomes" id="UP001230504"/>
    </source>
</evidence>
<proteinExistence type="predicted"/>
<dbReference type="Proteomes" id="UP001230504">
    <property type="component" value="Unassembled WGS sequence"/>
</dbReference>
<dbReference type="GeneID" id="85436668"/>
<dbReference type="EMBL" id="JAHLJV010000006">
    <property type="protein sequence ID" value="KAK1597948.1"/>
    <property type="molecule type" value="Genomic_DNA"/>
</dbReference>
<evidence type="ECO:0000256" key="1">
    <source>
        <dbReference type="SAM" id="MobiDB-lite"/>
    </source>
</evidence>
<dbReference type="AlphaFoldDB" id="A0AAD8VA77"/>
<evidence type="ECO:0000313" key="2">
    <source>
        <dbReference type="EMBL" id="KAK1597948.1"/>
    </source>
</evidence>
<organism evidence="2 3">
    <name type="scientific">Colletotrichum navitas</name>
    <dbReference type="NCBI Taxonomy" id="681940"/>
    <lineage>
        <taxon>Eukaryota</taxon>
        <taxon>Fungi</taxon>
        <taxon>Dikarya</taxon>
        <taxon>Ascomycota</taxon>
        <taxon>Pezizomycotina</taxon>
        <taxon>Sordariomycetes</taxon>
        <taxon>Hypocreomycetidae</taxon>
        <taxon>Glomerellales</taxon>
        <taxon>Glomerellaceae</taxon>
        <taxon>Colletotrichum</taxon>
        <taxon>Colletotrichum graminicola species complex</taxon>
    </lineage>
</organism>
<reference evidence="2" key="1">
    <citation type="submission" date="2021-06" db="EMBL/GenBank/DDBJ databases">
        <title>Comparative genomics, transcriptomics and evolutionary studies reveal genomic signatures of adaptation to plant cell wall in hemibiotrophic fungi.</title>
        <authorList>
            <consortium name="DOE Joint Genome Institute"/>
            <person name="Baroncelli R."/>
            <person name="Diaz J.F."/>
            <person name="Benocci T."/>
            <person name="Peng M."/>
            <person name="Battaglia E."/>
            <person name="Haridas S."/>
            <person name="Andreopoulos W."/>
            <person name="Labutti K."/>
            <person name="Pangilinan J."/>
            <person name="Floch G.L."/>
            <person name="Makela M.R."/>
            <person name="Henrissat B."/>
            <person name="Grigoriev I.V."/>
            <person name="Crouch J.A."/>
            <person name="De Vries R.P."/>
            <person name="Sukno S.A."/>
            <person name="Thon M.R."/>
        </authorList>
    </citation>
    <scope>NUCLEOTIDE SEQUENCE</scope>
    <source>
        <strain evidence="2">CBS 125086</strain>
    </source>
</reference>
<comment type="caution">
    <text evidence="2">The sequence shown here is derived from an EMBL/GenBank/DDBJ whole genome shotgun (WGS) entry which is preliminary data.</text>
</comment>
<name>A0AAD8VA77_9PEZI</name>
<feature type="region of interest" description="Disordered" evidence="1">
    <location>
        <begin position="62"/>
        <end position="86"/>
    </location>
</feature>
<keyword evidence="3" id="KW-1185">Reference proteome</keyword>
<sequence length="102" mass="11451">MSDSLVMIYCSRSKTAYAFWFLCLPLSPSLICLPLFSSPHVPSPPSRHASLLAARLVSFKTRTGKKKKKQEGISPIWEGGRAMPPRRRRLRSQAGFSLLFLS</sequence>
<protein>
    <submittedName>
        <fullName evidence="2">Uncharacterized protein</fullName>
    </submittedName>
</protein>
<gene>
    <name evidence="2" type="ORF">LY79DRAFT_322880</name>
</gene>
<dbReference type="RefSeq" id="XP_060418693.1">
    <property type="nucleotide sequence ID" value="XM_060552428.1"/>
</dbReference>